<organism evidence="2 3">
    <name type="scientific">Actinomadura graeca</name>
    <dbReference type="NCBI Taxonomy" id="2750812"/>
    <lineage>
        <taxon>Bacteria</taxon>
        <taxon>Bacillati</taxon>
        <taxon>Actinomycetota</taxon>
        <taxon>Actinomycetes</taxon>
        <taxon>Streptosporangiales</taxon>
        <taxon>Thermomonosporaceae</taxon>
        <taxon>Actinomadura</taxon>
    </lineage>
</organism>
<dbReference type="SUPFAM" id="SSF48239">
    <property type="entry name" value="Terpenoid cyclases/Protein prenyltransferases"/>
    <property type="match status" value="1"/>
</dbReference>
<dbReference type="PANTHER" id="PTHR31739">
    <property type="entry name" value="ENT-COPALYL DIPHOSPHATE SYNTHASE, CHLOROPLASTIC"/>
    <property type="match status" value="1"/>
</dbReference>
<evidence type="ECO:0000313" key="2">
    <source>
        <dbReference type="EMBL" id="QXJ26699.1"/>
    </source>
</evidence>
<dbReference type="InterPro" id="IPR050148">
    <property type="entry name" value="Terpene_synthase-like"/>
</dbReference>
<protein>
    <recommendedName>
        <fullName evidence="1">Squalene cyclase C-terminal domain-containing protein</fullName>
    </recommendedName>
</protein>
<name>A0ABX8R6J6_9ACTN</name>
<dbReference type="Pfam" id="PF13243">
    <property type="entry name" value="SQHop_cyclase_C"/>
    <property type="match status" value="1"/>
</dbReference>
<dbReference type="Proteomes" id="UP001049518">
    <property type="component" value="Chromosome"/>
</dbReference>
<dbReference type="Gene3D" id="1.50.10.20">
    <property type="match status" value="1"/>
</dbReference>
<keyword evidence="3" id="KW-1185">Reference proteome</keyword>
<evidence type="ECO:0000259" key="1">
    <source>
        <dbReference type="Pfam" id="PF13243"/>
    </source>
</evidence>
<dbReference type="EMBL" id="CP059572">
    <property type="protein sequence ID" value="QXJ26699.1"/>
    <property type="molecule type" value="Genomic_DNA"/>
</dbReference>
<proteinExistence type="predicted"/>
<dbReference type="InterPro" id="IPR008930">
    <property type="entry name" value="Terpenoid_cyclase/PrenylTrfase"/>
</dbReference>
<reference evidence="2" key="1">
    <citation type="submission" date="2020-07" db="EMBL/GenBank/DDBJ databases">
        <authorList>
            <person name="Tarantini F.S."/>
            <person name="Hong K.W."/>
            <person name="Chan K.G."/>
        </authorList>
    </citation>
    <scope>NUCLEOTIDE SEQUENCE</scope>
    <source>
        <strain evidence="2">32-07</strain>
    </source>
</reference>
<feature type="domain" description="Squalene cyclase C-terminal" evidence="1">
    <location>
        <begin position="411"/>
        <end position="488"/>
    </location>
</feature>
<gene>
    <name evidence="2" type="ORF">AGRA3207_004753</name>
</gene>
<dbReference type="InterPro" id="IPR032696">
    <property type="entry name" value="SQ_cyclase_C"/>
</dbReference>
<accession>A0ABX8R6J6</accession>
<evidence type="ECO:0000313" key="3">
    <source>
        <dbReference type="Proteomes" id="UP001049518"/>
    </source>
</evidence>
<sequence>MPAARATEVIDIPATVRDLVGSLLTAPWGQVSASVYETGRLVTLAPWLTGHQRRLAYLVGSQRPDGGWGGPCGYSIVPTLSAVEAVLASLGRVPTGEVEAPGTDDAGEVAPYPGPAVLLGTAERGLRLLFRLLPSMDASAVPDTPALDLIVAALTDAINGHLDGERSAPPTALARVTFSGRLSPPAGVDGARLAMVRAAMRGGTGLPVKILHALEVTGSAARGHPAIRPEHTGTVGASAAATAAWLGDATEDGGRDEVGTDGPRARARRFLENVVNEHGDLAPCGIPVTAFERSWVLSGLARAGLTVRAPRQIVVELASALGPNGAAAADGLPADADTTAMSLYALGLLGMPHTPDPLWQFETETHFCTWQGEQGFSVTVNAHVLDAFGQHLRAVRGAPSTVGASADRCRAAVGKVTRLLCDRQRTDGSWRDRWHASPYYATVCCALALGEFGGSAAVDTVQRAREWVVNTQRPDGSWGLWDGSAEETAYGLQILALTGSARGGVEESFTRGYKFLLEVTRDTLEKDSGPALWHDKDLYYPRAIVRAAVMSALHLADTSRPARGRIADDR</sequence>
<dbReference type="PANTHER" id="PTHR31739:SF25">
    <property type="entry name" value="(E,E)-GERANYLLINALOOL SYNTHASE"/>
    <property type="match status" value="1"/>
</dbReference>